<proteinExistence type="predicted"/>
<keyword evidence="2" id="KW-1185">Reference proteome</keyword>
<evidence type="ECO:0000313" key="2">
    <source>
        <dbReference type="Proteomes" id="UP000002039"/>
    </source>
</evidence>
<name>A0ABP2F6T9_AJEDR</name>
<gene>
    <name evidence="1" type="ORF">BDCG_07528</name>
</gene>
<dbReference type="GeneID" id="69029242"/>
<organism evidence="1 2">
    <name type="scientific">Ajellomyces dermatitidis (strain ER-3 / ATCC MYA-2586)</name>
    <name type="common">Blastomyces dermatitidis</name>
    <dbReference type="NCBI Taxonomy" id="559297"/>
    <lineage>
        <taxon>Eukaryota</taxon>
        <taxon>Fungi</taxon>
        <taxon>Dikarya</taxon>
        <taxon>Ascomycota</taxon>
        <taxon>Pezizomycotina</taxon>
        <taxon>Eurotiomycetes</taxon>
        <taxon>Eurotiomycetidae</taxon>
        <taxon>Onygenales</taxon>
        <taxon>Ajellomycetaceae</taxon>
        <taxon>Blastomyces</taxon>
    </lineage>
</organism>
<sequence>MLKSCNKISQIDNETIKKSGPGLRHGHTTELSHSEEACASHQFLDMLSDVIQRLLNGRYGLFTLVSKFRSGRVIIRQSSVSDSKQCSLILCSSDIVSVFYSLTDL</sequence>
<evidence type="ECO:0000313" key="1">
    <source>
        <dbReference type="EMBL" id="EEQ92408.2"/>
    </source>
</evidence>
<reference evidence="2" key="1">
    <citation type="journal article" date="2015" name="PLoS Genet.">
        <title>The dynamic genome and transcriptome of the human fungal pathogen Blastomyces and close relative Emmonsia.</title>
        <authorList>
            <person name="Munoz J.F."/>
            <person name="Gauthier G.M."/>
            <person name="Desjardins C.A."/>
            <person name="Gallo J.E."/>
            <person name="Holder J."/>
            <person name="Sullivan T.D."/>
            <person name="Marty A.J."/>
            <person name="Carmen J.C."/>
            <person name="Chen Z."/>
            <person name="Ding L."/>
            <person name="Gujja S."/>
            <person name="Magrini V."/>
            <person name="Misas E."/>
            <person name="Mitreva M."/>
            <person name="Priest M."/>
            <person name="Saif S."/>
            <person name="Whiston E.A."/>
            <person name="Young S."/>
            <person name="Zeng Q."/>
            <person name="Goldman W.E."/>
            <person name="Mardis E.R."/>
            <person name="Taylor J.W."/>
            <person name="McEwen J.G."/>
            <person name="Clay O.K."/>
            <person name="Klein B.S."/>
            <person name="Cuomo C.A."/>
        </authorList>
    </citation>
    <scope>NUCLEOTIDE SEQUENCE [LARGE SCALE GENOMIC DNA]</scope>
    <source>
        <strain evidence="2">ER-3 / ATCC MYA-2586</strain>
    </source>
</reference>
<dbReference type="EMBL" id="EQ999981">
    <property type="protein sequence ID" value="EEQ92408.2"/>
    <property type="molecule type" value="Genomic_DNA"/>
</dbReference>
<dbReference type="RefSeq" id="XP_045278736.1">
    <property type="nucleotide sequence ID" value="XM_045423313.1"/>
</dbReference>
<accession>A0ABP2F6T9</accession>
<dbReference type="Proteomes" id="UP000002039">
    <property type="component" value="Unassembled WGS sequence"/>
</dbReference>
<protein>
    <submittedName>
        <fullName evidence="1">Uncharacterized protein</fullName>
    </submittedName>
</protein>